<reference evidence="2" key="1">
    <citation type="submission" date="2018-11" db="EMBL/GenBank/DDBJ databases">
        <authorList>
            <person name="Onetto C."/>
        </authorList>
    </citation>
    <scope>NUCLEOTIDE SEQUENCE [LARGE SCALE GENOMIC DNA]</scope>
</reference>
<accession>A0A564WGP9</accession>
<proteinExistence type="predicted"/>
<keyword evidence="1" id="KW-0732">Signal</keyword>
<protein>
    <submittedName>
        <fullName evidence="2">Uncharacterized protein</fullName>
    </submittedName>
</protein>
<evidence type="ECO:0000313" key="2">
    <source>
        <dbReference type="EMBL" id="VUX47178.1"/>
    </source>
</evidence>
<dbReference type="EMBL" id="UXAT02000034">
    <property type="protein sequence ID" value="VUX47178.1"/>
    <property type="molecule type" value="Genomic_DNA"/>
</dbReference>
<organism evidence="2 3">
    <name type="scientific">Candidatus Defluviicoccus seviourii</name>
    <dbReference type="NCBI Taxonomy" id="2565273"/>
    <lineage>
        <taxon>Bacteria</taxon>
        <taxon>Pseudomonadati</taxon>
        <taxon>Pseudomonadota</taxon>
        <taxon>Alphaproteobacteria</taxon>
        <taxon>Rhodospirillales</taxon>
        <taxon>Rhodospirillaceae</taxon>
        <taxon>Defluviicoccus</taxon>
    </lineage>
</organism>
<feature type="signal peptide" evidence="1">
    <location>
        <begin position="1"/>
        <end position="37"/>
    </location>
</feature>
<comment type="caution">
    <text evidence="2">The sequence shown here is derived from an EMBL/GenBank/DDBJ whole genome shotgun (WGS) entry which is preliminary data.</text>
</comment>
<evidence type="ECO:0000256" key="1">
    <source>
        <dbReference type="SAM" id="SignalP"/>
    </source>
</evidence>
<keyword evidence="3" id="KW-1185">Reference proteome</keyword>
<dbReference type="AlphaFoldDB" id="A0A564WGP9"/>
<name>A0A564WGP9_9PROT</name>
<dbReference type="PROSITE" id="PS51257">
    <property type="entry name" value="PROKAR_LIPOPROTEIN"/>
    <property type="match status" value="1"/>
</dbReference>
<dbReference type="Proteomes" id="UP000326641">
    <property type="component" value="Unassembled WGS sequence"/>
</dbReference>
<evidence type="ECO:0000313" key="3">
    <source>
        <dbReference type="Proteomes" id="UP000326641"/>
    </source>
</evidence>
<gene>
    <name evidence="2" type="ORF">DF3PA_40054</name>
</gene>
<feature type="chain" id="PRO_5024449083" evidence="1">
    <location>
        <begin position="38"/>
        <end position="87"/>
    </location>
</feature>
<sequence length="87" mass="8806">MVHKAGKAAASRGLRPRPLAVASATVAAACARRVVMAAGWPTLAAVIAHRGTAIAAGEAVVAMVAGNGVAKNRRRESNMTGYLEGLQ</sequence>